<feature type="transmembrane region" description="Helical" evidence="8">
    <location>
        <begin position="173"/>
        <end position="191"/>
    </location>
</feature>
<evidence type="ECO:0000256" key="8">
    <source>
        <dbReference type="SAM" id="Phobius"/>
    </source>
</evidence>
<evidence type="ECO:0000256" key="2">
    <source>
        <dbReference type="ARBA" id="ARBA00022692"/>
    </source>
</evidence>
<dbReference type="AlphaFoldDB" id="A0A813K7R3"/>
<dbReference type="Proteomes" id="UP000626109">
    <property type="component" value="Unassembled WGS sequence"/>
</dbReference>
<dbReference type="InterPro" id="IPR000326">
    <property type="entry name" value="PAP2/HPO"/>
</dbReference>
<feature type="non-terminal residue" evidence="10">
    <location>
        <position position="1"/>
    </location>
</feature>
<dbReference type="SUPFAM" id="SSF48317">
    <property type="entry name" value="Acid phosphatase/Vanadium-dependent haloperoxidase"/>
    <property type="match status" value="1"/>
</dbReference>
<dbReference type="GO" id="GO:0005789">
    <property type="term" value="C:endoplasmic reticulum membrane"/>
    <property type="evidence" value="ECO:0007669"/>
    <property type="project" value="UniProtKB-SubCell"/>
</dbReference>
<proteinExistence type="inferred from homology"/>
<evidence type="ECO:0000313" key="10">
    <source>
        <dbReference type="EMBL" id="CAE8699463.1"/>
    </source>
</evidence>
<sequence>FMATGIYVGNAVKDAISAPRPDWTKGVVLLGSNKLDATSNAHEEYGLPSTHTINTACLSFYLLHYYNFYGLGDGKGVLENIARYPSFLLLFLAILAWNLFIMHGRLYLGMHSPVDIAAGLVIAVMLLLAYIPVEDFVDAWMTSTTGFVPAYQLVFSVMLCWTYPVGLQPTPSYNYAVYFTGVCLGVITGVWRCPDYHNASAAEVARAARGHPLSAGFLVFAGRRFIVGLVVILGVRAVSKELLKLIVPATLRVLQIPHSDHEKVKKGCKPIGYNVLTPIRLLNYAAMGWAVAEPAFDLFAFLGI</sequence>
<comment type="caution">
    <text evidence="10">The sequence shown here is derived from an EMBL/GenBank/DDBJ whole genome shotgun (WGS) entry which is preliminary data.</text>
</comment>
<keyword evidence="4" id="KW-0256">Endoplasmic reticulum</keyword>
<dbReference type="EMBL" id="CAJNNW010029207">
    <property type="protein sequence ID" value="CAE8699463.1"/>
    <property type="molecule type" value="Genomic_DNA"/>
</dbReference>
<dbReference type="PANTHER" id="PTHR14969">
    <property type="entry name" value="SPHINGOSINE-1-PHOSPHATE PHOSPHOHYDROLASE"/>
    <property type="match status" value="1"/>
</dbReference>
<gene>
    <name evidence="10" type="ORF">PGLA2088_LOCUS31172</name>
</gene>
<dbReference type="Gene3D" id="1.20.144.10">
    <property type="entry name" value="Phosphatidic acid phosphatase type 2/haloperoxidase"/>
    <property type="match status" value="1"/>
</dbReference>
<dbReference type="PANTHER" id="PTHR14969:SF28">
    <property type="entry name" value="DIHYDROSPHINGOSINE 1-PHOSPHATE PHOSPHATASE LCB3-RELATED"/>
    <property type="match status" value="1"/>
</dbReference>
<protein>
    <recommendedName>
        <fullName evidence="9">Phosphatidic acid phosphatase type 2/haloperoxidase domain-containing protein</fullName>
    </recommendedName>
</protein>
<evidence type="ECO:0000256" key="7">
    <source>
        <dbReference type="ARBA" id="ARBA00038324"/>
    </source>
</evidence>
<feature type="transmembrane region" description="Helical" evidence="8">
    <location>
        <begin position="114"/>
        <end position="133"/>
    </location>
</feature>
<evidence type="ECO:0000256" key="3">
    <source>
        <dbReference type="ARBA" id="ARBA00022801"/>
    </source>
</evidence>
<evidence type="ECO:0000256" key="4">
    <source>
        <dbReference type="ARBA" id="ARBA00022824"/>
    </source>
</evidence>
<evidence type="ECO:0000256" key="5">
    <source>
        <dbReference type="ARBA" id="ARBA00022989"/>
    </source>
</evidence>
<keyword evidence="2 8" id="KW-0812">Transmembrane</keyword>
<keyword evidence="6 8" id="KW-0472">Membrane</keyword>
<feature type="transmembrane region" description="Helical" evidence="8">
    <location>
        <begin position="211"/>
        <end position="235"/>
    </location>
</feature>
<dbReference type="InterPro" id="IPR036938">
    <property type="entry name" value="PAP2/HPO_sf"/>
</dbReference>
<evidence type="ECO:0000313" key="11">
    <source>
        <dbReference type="Proteomes" id="UP000626109"/>
    </source>
</evidence>
<accession>A0A813K7R3</accession>
<feature type="transmembrane region" description="Helical" evidence="8">
    <location>
        <begin position="139"/>
        <end position="161"/>
    </location>
</feature>
<evidence type="ECO:0000259" key="9">
    <source>
        <dbReference type="Pfam" id="PF01569"/>
    </source>
</evidence>
<evidence type="ECO:0000256" key="1">
    <source>
        <dbReference type="ARBA" id="ARBA00004477"/>
    </source>
</evidence>
<evidence type="ECO:0000256" key="6">
    <source>
        <dbReference type="ARBA" id="ARBA00023136"/>
    </source>
</evidence>
<name>A0A813K7R3_POLGL</name>
<reference evidence="10" key="1">
    <citation type="submission" date="2021-02" db="EMBL/GenBank/DDBJ databases">
        <authorList>
            <person name="Dougan E. K."/>
            <person name="Rhodes N."/>
            <person name="Thang M."/>
            <person name="Chan C."/>
        </authorList>
    </citation>
    <scope>NUCLEOTIDE SEQUENCE</scope>
</reference>
<comment type="similarity">
    <text evidence="7">Belongs to the type 2 lipid phosphate phosphatase family.</text>
</comment>
<feature type="transmembrane region" description="Helical" evidence="8">
    <location>
        <begin position="81"/>
        <end position="102"/>
    </location>
</feature>
<keyword evidence="3" id="KW-0378">Hydrolase</keyword>
<feature type="domain" description="Phosphatidic acid phosphatase type 2/haloperoxidase" evidence="9">
    <location>
        <begin position="2"/>
        <end position="131"/>
    </location>
</feature>
<dbReference type="Pfam" id="PF01569">
    <property type="entry name" value="PAP2"/>
    <property type="match status" value="1"/>
</dbReference>
<dbReference type="GO" id="GO:0042392">
    <property type="term" value="F:sphingosine-1-phosphate phosphatase activity"/>
    <property type="evidence" value="ECO:0007669"/>
    <property type="project" value="TreeGrafter"/>
</dbReference>
<comment type="subcellular location">
    <subcellularLocation>
        <location evidence="1">Endoplasmic reticulum membrane</location>
        <topology evidence="1">Multi-pass membrane protein</topology>
    </subcellularLocation>
</comment>
<organism evidence="10 11">
    <name type="scientific">Polarella glacialis</name>
    <name type="common">Dinoflagellate</name>
    <dbReference type="NCBI Taxonomy" id="89957"/>
    <lineage>
        <taxon>Eukaryota</taxon>
        <taxon>Sar</taxon>
        <taxon>Alveolata</taxon>
        <taxon>Dinophyceae</taxon>
        <taxon>Suessiales</taxon>
        <taxon>Suessiaceae</taxon>
        <taxon>Polarella</taxon>
    </lineage>
</organism>
<keyword evidence="5 8" id="KW-1133">Transmembrane helix</keyword>